<dbReference type="GO" id="GO:0000455">
    <property type="term" value="P:enzyme-directed rRNA pseudouridine synthesis"/>
    <property type="evidence" value="ECO:0007669"/>
    <property type="project" value="UniProtKB-ARBA"/>
</dbReference>
<dbReference type="Gene3D" id="3.30.70.1560">
    <property type="entry name" value="Alpha-L RNA-binding motif"/>
    <property type="match status" value="1"/>
</dbReference>
<dbReference type="Pfam" id="PF01479">
    <property type="entry name" value="S4"/>
    <property type="match status" value="1"/>
</dbReference>
<accession>A0A3A6PAS0</accession>
<dbReference type="InterPro" id="IPR042092">
    <property type="entry name" value="PsdUridine_s_RsuA/RluB/E/F_cat"/>
</dbReference>
<evidence type="ECO:0000256" key="1">
    <source>
        <dbReference type="ARBA" id="ARBA00008348"/>
    </source>
</evidence>
<keyword evidence="8" id="KW-1185">Reference proteome</keyword>
<dbReference type="EC" id="5.4.99.-" evidence="5"/>
<comment type="caution">
    <text evidence="7">The sequence shown here is derived from an EMBL/GenBank/DDBJ whole genome shotgun (WGS) entry which is preliminary data.</text>
</comment>
<dbReference type="InterPro" id="IPR006145">
    <property type="entry name" value="PsdUridine_synth_RsuA/RluA"/>
</dbReference>
<dbReference type="SUPFAM" id="SSF55174">
    <property type="entry name" value="Alpha-L RNA-binding motif"/>
    <property type="match status" value="1"/>
</dbReference>
<feature type="domain" description="RNA-binding S4" evidence="6">
    <location>
        <begin position="5"/>
        <end position="65"/>
    </location>
</feature>
<dbReference type="PANTHER" id="PTHR47683:SF4">
    <property type="entry name" value="PSEUDOURIDINE SYNTHASE"/>
    <property type="match status" value="1"/>
</dbReference>
<sequence>MAEKLRIDKLLAHMGFGTRSEIKRAVKLGKVAVDGKVVKDSGLIVTPAQHKVTFDGETVVYRDVIYLMMNKPQGVISATEDGRERTVVDLLAPEDRLLNPFPVGRLDKDTVGLLLLTNDGGLAHELLSPRKHVDKMYEALVQGNVNEDDASAFQAGVTLDDGYVTLPAELQVLSRSLPRDSNGVIDDDGDQAAPVHSLIRLTIREGKFHQVKRMFQAVGKKVLTLKRVSMGPLKLDEYLPEGHYRELTEEEVELLKAHRGTGKQ</sequence>
<evidence type="ECO:0000256" key="3">
    <source>
        <dbReference type="ARBA" id="ARBA00023235"/>
    </source>
</evidence>
<dbReference type="SUPFAM" id="SSF55120">
    <property type="entry name" value="Pseudouridine synthase"/>
    <property type="match status" value="1"/>
</dbReference>
<evidence type="ECO:0000313" key="7">
    <source>
        <dbReference type="EMBL" id="RJX38232.1"/>
    </source>
</evidence>
<dbReference type="InterPro" id="IPR050343">
    <property type="entry name" value="RsuA_PseudoU_synthase"/>
</dbReference>
<dbReference type="CDD" id="cd00165">
    <property type="entry name" value="S4"/>
    <property type="match status" value="1"/>
</dbReference>
<evidence type="ECO:0000256" key="5">
    <source>
        <dbReference type="RuleBase" id="RU003887"/>
    </source>
</evidence>
<dbReference type="GO" id="GO:0003723">
    <property type="term" value="F:RNA binding"/>
    <property type="evidence" value="ECO:0007669"/>
    <property type="project" value="UniProtKB-KW"/>
</dbReference>
<evidence type="ECO:0000313" key="8">
    <source>
        <dbReference type="Proteomes" id="UP000267798"/>
    </source>
</evidence>
<dbReference type="Gene3D" id="3.10.290.10">
    <property type="entry name" value="RNA-binding S4 domain"/>
    <property type="match status" value="1"/>
</dbReference>
<dbReference type="EMBL" id="QXQB01000004">
    <property type="protein sequence ID" value="RJX38232.1"/>
    <property type="molecule type" value="Genomic_DNA"/>
</dbReference>
<keyword evidence="2 4" id="KW-0694">RNA-binding</keyword>
<evidence type="ECO:0000256" key="2">
    <source>
        <dbReference type="ARBA" id="ARBA00022884"/>
    </source>
</evidence>
<dbReference type="InterPro" id="IPR002942">
    <property type="entry name" value="S4_RNA-bd"/>
</dbReference>
<dbReference type="PANTHER" id="PTHR47683">
    <property type="entry name" value="PSEUDOURIDINE SYNTHASE FAMILY PROTEIN-RELATED"/>
    <property type="match status" value="1"/>
</dbReference>
<reference evidence="7 8" key="1">
    <citation type="submission" date="2018-09" db="EMBL/GenBank/DDBJ databases">
        <title>Paenibacillus aracenensis nov. sp. isolated from a cave in southern Spain.</title>
        <authorList>
            <person name="Jurado V."/>
            <person name="Gutierrez-Patricio S."/>
            <person name="Gonzalez-Pimentel J.L."/>
            <person name="Miller A.Z."/>
            <person name="Laiz L."/>
            <person name="Saiz-Jimenez C."/>
        </authorList>
    </citation>
    <scope>NUCLEOTIDE SEQUENCE [LARGE SCALE GENOMIC DNA]</scope>
    <source>
        <strain evidence="7 8">JCM 19203</strain>
    </source>
</reference>
<dbReference type="InterPro" id="IPR018496">
    <property type="entry name" value="PsdUridine_synth_RsuA/RluB_CS"/>
</dbReference>
<comment type="similarity">
    <text evidence="1 5">Belongs to the pseudouridine synthase RsuA family.</text>
</comment>
<dbReference type="InterPro" id="IPR020094">
    <property type="entry name" value="TruA/RsuA/RluB/E/F_N"/>
</dbReference>
<dbReference type="PROSITE" id="PS01149">
    <property type="entry name" value="PSI_RSU"/>
    <property type="match status" value="1"/>
</dbReference>
<dbReference type="CDD" id="cd02553">
    <property type="entry name" value="PseudoU_synth_RsuA"/>
    <property type="match status" value="1"/>
</dbReference>
<proteinExistence type="inferred from homology"/>
<dbReference type="SMART" id="SM00363">
    <property type="entry name" value="S4"/>
    <property type="match status" value="1"/>
</dbReference>
<dbReference type="InterPro" id="IPR000748">
    <property type="entry name" value="PsdUridine_synth_RsuA/RluB/E/F"/>
</dbReference>
<dbReference type="InterPro" id="IPR020103">
    <property type="entry name" value="PsdUridine_synth_cat_dom_sf"/>
</dbReference>
<keyword evidence="3 5" id="KW-0413">Isomerase</keyword>
<dbReference type="AlphaFoldDB" id="A0A3A6PAS0"/>
<dbReference type="RefSeq" id="WP_120113050.1">
    <property type="nucleotide sequence ID" value="NZ_QXQB01000004.1"/>
</dbReference>
<dbReference type="FunFam" id="3.30.70.1560:FF:000001">
    <property type="entry name" value="Pseudouridine synthase"/>
    <property type="match status" value="1"/>
</dbReference>
<dbReference type="Pfam" id="PF00849">
    <property type="entry name" value="PseudoU_synth_2"/>
    <property type="match status" value="1"/>
</dbReference>
<dbReference type="PROSITE" id="PS50889">
    <property type="entry name" value="S4"/>
    <property type="match status" value="1"/>
</dbReference>
<dbReference type="Gene3D" id="3.30.70.580">
    <property type="entry name" value="Pseudouridine synthase I, catalytic domain, N-terminal subdomain"/>
    <property type="match status" value="1"/>
</dbReference>
<dbReference type="OrthoDB" id="9807213at2"/>
<evidence type="ECO:0000256" key="4">
    <source>
        <dbReference type="PROSITE-ProRule" id="PRU00182"/>
    </source>
</evidence>
<dbReference type="GO" id="GO:0120159">
    <property type="term" value="F:rRNA pseudouridine synthase activity"/>
    <property type="evidence" value="ECO:0007669"/>
    <property type="project" value="UniProtKB-ARBA"/>
</dbReference>
<dbReference type="InterPro" id="IPR036986">
    <property type="entry name" value="S4_RNA-bd_sf"/>
</dbReference>
<dbReference type="NCBIfam" id="TIGR00093">
    <property type="entry name" value="pseudouridine synthase"/>
    <property type="match status" value="1"/>
</dbReference>
<gene>
    <name evidence="7" type="ORF">D3P09_19410</name>
</gene>
<organism evidence="7 8">
    <name type="scientific">Paenibacillus pinisoli</name>
    <dbReference type="NCBI Taxonomy" id="1276110"/>
    <lineage>
        <taxon>Bacteria</taxon>
        <taxon>Bacillati</taxon>
        <taxon>Bacillota</taxon>
        <taxon>Bacilli</taxon>
        <taxon>Bacillales</taxon>
        <taxon>Paenibacillaceae</taxon>
        <taxon>Paenibacillus</taxon>
    </lineage>
</organism>
<name>A0A3A6PAS0_9BACL</name>
<dbReference type="GO" id="GO:0005829">
    <property type="term" value="C:cytosol"/>
    <property type="evidence" value="ECO:0007669"/>
    <property type="project" value="UniProtKB-ARBA"/>
</dbReference>
<protein>
    <recommendedName>
        <fullName evidence="5">Pseudouridine synthase</fullName>
        <ecNumber evidence="5">5.4.99.-</ecNumber>
    </recommendedName>
</protein>
<dbReference type="Proteomes" id="UP000267798">
    <property type="component" value="Unassembled WGS sequence"/>
</dbReference>
<evidence type="ECO:0000259" key="6">
    <source>
        <dbReference type="SMART" id="SM00363"/>
    </source>
</evidence>